<dbReference type="Gene3D" id="3.10.450.50">
    <property type="match status" value="1"/>
</dbReference>
<proteinExistence type="predicted"/>
<evidence type="ECO:0000313" key="2">
    <source>
        <dbReference type="EMBL" id="SPF68317.1"/>
    </source>
</evidence>
<name>A0A375I0L0_9ACTN</name>
<dbReference type="AlphaFoldDB" id="A0A375I0L0"/>
<dbReference type="InterPro" id="IPR032710">
    <property type="entry name" value="NTF2-like_dom_sf"/>
</dbReference>
<dbReference type="Pfam" id="PF14534">
    <property type="entry name" value="DUF4440"/>
    <property type="match status" value="1"/>
</dbReference>
<dbReference type="InterPro" id="IPR027843">
    <property type="entry name" value="DUF4440"/>
</dbReference>
<keyword evidence="3" id="KW-1185">Reference proteome</keyword>
<sequence length="123" mass="13495">MTDEELILECWNAQLDAMDAADTAALGACFTPDAHLVHMTGRVQPLDSWLAGIRAGQFVYHRIDRRSVTVTDVTGTTAHLVGHVTTGITDDGSGQAWPLRMAQTYVRSGDSWLCSESRVTFDR</sequence>
<reference evidence="3" key="1">
    <citation type="submission" date="2018-02" db="EMBL/GenBank/DDBJ databases">
        <authorList>
            <person name="Hornung B."/>
        </authorList>
    </citation>
    <scope>NUCLEOTIDE SEQUENCE [LARGE SCALE GENOMIC DNA]</scope>
</reference>
<organism evidence="2 3">
    <name type="scientific">Propionibacterium ruminifibrarum</name>
    <dbReference type="NCBI Taxonomy" id="1962131"/>
    <lineage>
        <taxon>Bacteria</taxon>
        <taxon>Bacillati</taxon>
        <taxon>Actinomycetota</taxon>
        <taxon>Actinomycetes</taxon>
        <taxon>Propionibacteriales</taxon>
        <taxon>Propionibacteriaceae</taxon>
        <taxon>Propionibacterium</taxon>
    </lineage>
</organism>
<evidence type="ECO:0000313" key="3">
    <source>
        <dbReference type="Proteomes" id="UP000265962"/>
    </source>
</evidence>
<evidence type="ECO:0000259" key="1">
    <source>
        <dbReference type="Pfam" id="PF14534"/>
    </source>
</evidence>
<gene>
    <name evidence="2" type="ORF">PROPJV5_1261</name>
</gene>
<dbReference type="SUPFAM" id="SSF54427">
    <property type="entry name" value="NTF2-like"/>
    <property type="match status" value="1"/>
</dbReference>
<feature type="domain" description="DUF4440" evidence="1">
    <location>
        <begin position="7"/>
        <end position="113"/>
    </location>
</feature>
<dbReference type="Proteomes" id="UP000265962">
    <property type="component" value="Unassembled WGS sequence"/>
</dbReference>
<dbReference type="OrthoDB" id="3253136at2"/>
<accession>A0A375I0L0</accession>
<protein>
    <recommendedName>
        <fullName evidence="1">DUF4440 domain-containing protein</fullName>
    </recommendedName>
</protein>
<dbReference type="EMBL" id="OMOH01000004">
    <property type="protein sequence ID" value="SPF68317.1"/>
    <property type="molecule type" value="Genomic_DNA"/>
</dbReference>
<dbReference type="RefSeq" id="WP_119715477.1">
    <property type="nucleotide sequence ID" value="NZ_OMOH01000004.1"/>
</dbReference>